<dbReference type="GO" id="GO:0004674">
    <property type="term" value="F:protein serine/threonine kinase activity"/>
    <property type="evidence" value="ECO:0007669"/>
    <property type="project" value="UniProtKB-KW"/>
</dbReference>
<dbReference type="CDD" id="cd14016">
    <property type="entry name" value="STKc_CK1"/>
    <property type="match status" value="1"/>
</dbReference>
<dbReference type="Gene3D" id="1.10.510.10">
    <property type="entry name" value="Transferase(Phosphotransferase) domain 1"/>
    <property type="match status" value="1"/>
</dbReference>
<keyword evidence="6" id="KW-0808">Transferase</keyword>
<organism evidence="9 10">
    <name type="scientific">Stentor coeruleus</name>
    <dbReference type="NCBI Taxonomy" id="5963"/>
    <lineage>
        <taxon>Eukaryota</taxon>
        <taxon>Sar</taxon>
        <taxon>Alveolata</taxon>
        <taxon>Ciliophora</taxon>
        <taxon>Postciliodesmatophora</taxon>
        <taxon>Heterotrichea</taxon>
        <taxon>Heterotrichida</taxon>
        <taxon>Stentoridae</taxon>
        <taxon>Stentor</taxon>
    </lineage>
</organism>
<dbReference type="SMART" id="SM00220">
    <property type="entry name" value="S_TKc"/>
    <property type="match status" value="1"/>
</dbReference>
<feature type="binding site" evidence="5">
    <location>
        <position position="42"/>
    </location>
    <ligand>
        <name>ATP</name>
        <dbReference type="ChEBI" id="CHEBI:30616"/>
    </ligand>
</feature>
<evidence type="ECO:0000256" key="2">
    <source>
        <dbReference type="ARBA" id="ARBA00022741"/>
    </source>
</evidence>
<evidence type="ECO:0000256" key="4">
    <source>
        <dbReference type="ARBA" id="ARBA00023860"/>
    </source>
</evidence>
<evidence type="ECO:0000256" key="1">
    <source>
        <dbReference type="ARBA" id="ARBA00012513"/>
    </source>
</evidence>
<dbReference type="InterPro" id="IPR017441">
    <property type="entry name" value="Protein_kinase_ATP_BS"/>
</dbReference>
<dbReference type="EC" id="2.7.11.1" evidence="1"/>
<dbReference type="InterPro" id="IPR011009">
    <property type="entry name" value="Kinase-like_dom_sf"/>
</dbReference>
<dbReference type="GO" id="GO:0005524">
    <property type="term" value="F:ATP binding"/>
    <property type="evidence" value="ECO:0007669"/>
    <property type="project" value="UniProtKB-UniRule"/>
</dbReference>
<dbReference type="EMBL" id="MPUH01000293">
    <property type="protein sequence ID" value="OMJ83730.1"/>
    <property type="molecule type" value="Genomic_DNA"/>
</dbReference>
<dbReference type="PANTHER" id="PTHR11909">
    <property type="entry name" value="CASEIN KINASE-RELATED"/>
    <property type="match status" value="1"/>
</dbReference>
<dbReference type="InterPro" id="IPR000719">
    <property type="entry name" value="Prot_kinase_dom"/>
</dbReference>
<proteinExistence type="inferred from homology"/>
<keyword evidence="6" id="KW-0418">Kinase</keyword>
<dbReference type="InterPro" id="IPR008271">
    <property type="entry name" value="Ser/Thr_kinase_AS"/>
</dbReference>
<evidence type="ECO:0000313" key="9">
    <source>
        <dbReference type="EMBL" id="OMJ83730.1"/>
    </source>
</evidence>
<dbReference type="FunFam" id="1.10.510.10:FF:001033">
    <property type="entry name" value="Uncharacterized protein"/>
    <property type="match status" value="1"/>
</dbReference>
<comment type="similarity">
    <text evidence="6">Belongs to the protein kinase superfamily.</text>
</comment>
<evidence type="ECO:0000256" key="6">
    <source>
        <dbReference type="RuleBase" id="RU000304"/>
    </source>
</evidence>
<dbReference type="InterPro" id="IPR050235">
    <property type="entry name" value="CK1_Ser-Thr_kinase"/>
</dbReference>
<name>A0A1R2C424_9CILI</name>
<evidence type="ECO:0000256" key="7">
    <source>
        <dbReference type="SAM" id="MobiDB-lite"/>
    </source>
</evidence>
<dbReference type="PROSITE" id="PS00108">
    <property type="entry name" value="PROTEIN_KINASE_ST"/>
    <property type="match status" value="1"/>
</dbReference>
<sequence>MQGMQEIRVGGKFKIIKKIGSGSFGEVFEGINLESNDDVAIKLEKTSTRHPQLAYESKLIKLLQGGPGIPAVHWSGNEGNYNVMVMDLLGKSLEDLLNDCNRQFTVKTVLMIADQMISRIEYIHSKSFLHRDVKPDNFLIGTGKRSSLIYIIDFGLAKRYKDRTGKHIPCREGKSLTGTARYASINTHAGLEQGRRDDLEGIGYVLMYFLKGTLPWQGIDTRNREEKYKRIFEIKQSTTLEELCKGFPEEFVVYLNYCKSLGFEEQPDYAYLRRLFKGLFTKLQYECDFIYDWIILNNPTKEKNRHRLSREEEKKNNSIRVDTQEKISNKALNTEEKKTQDSTKKKRSCMVF</sequence>
<keyword evidence="2 5" id="KW-0547">Nucleotide-binding</keyword>
<protein>
    <recommendedName>
        <fullName evidence="4">Casein kinase I</fullName>
        <ecNumber evidence="1">2.7.11.1</ecNumber>
    </recommendedName>
</protein>
<evidence type="ECO:0000313" key="10">
    <source>
        <dbReference type="Proteomes" id="UP000187209"/>
    </source>
</evidence>
<dbReference type="SUPFAM" id="SSF56112">
    <property type="entry name" value="Protein kinase-like (PK-like)"/>
    <property type="match status" value="1"/>
</dbReference>
<dbReference type="PROSITE" id="PS00107">
    <property type="entry name" value="PROTEIN_KINASE_ATP"/>
    <property type="match status" value="1"/>
</dbReference>
<evidence type="ECO:0000256" key="3">
    <source>
        <dbReference type="ARBA" id="ARBA00022840"/>
    </source>
</evidence>
<reference evidence="9 10" key="1">
    <citation type="submission" date="2016-11" db="EMBL/GenBank/DDBJ databases">
        <title>The macronuclear genome of Stentor coeruleus: a giant cell with tiny introns.</title>
        <authorList>
            <person name="Slabodnick M."/>
            <person name="Ruby J.G."/>
            <person name="Reiff S.B."/>
            <person name="Swart E.C."/>
            <person name="Gosai S."/>
            <person name="Prabakaran S."/>
            <person name="Witkowska E."/>
            <person name="Larue G.E."/>
            <person name="Fisher S."/>
            <person name="Freeman R.M."/>
            <person name="Gunawardena J."/>
            <person name="Chu W."/>
            <person name="Stover N.A."/>
            <person name="Gregory B.D."/>
            <person name="Nowacki M."/>
            <person name="Derisi J."/>
            <person name="Roy S.W."/>
            <person name="Marshall W.F."/>
            <person name="Sood P."/>
        </authorList>
    </citation>
    <scope>NUCLEOTIDE SEQUENCE [LARGE SCALE GENOMIC DNA]</scope>
    <source>
        <strain evidence="9">WM001</strain>
    </source>
</reference>
<dbReference type="PROSITE" id="PS50011">
    <property type="entry name" value="PROTEIN_KINASE_DOM"/>
    <property type="match status" value="1"/>
</dbReference>
<dbReference type="Pfam" id="PF00069">
    <property type="entry name" value="Pkinase"/>
    <property type="match status" value="1"/>
</dbReference>
<gene>
    <name evidence="9" type="ORF">SteCoe_15272</name>
</gene>
<keyword evidence="10" id="KW-1185">Reference proteome</keyword>
<comment type="caution">
    <text evidence="9">The sequence shown here is derived from an EMBL/GenBank/DDBJ whole genome shotgun (WGS) entry which is preliminary data.</text>
</comment>
<dbReference type="AlphaFoldDB" id="A0A1R2C424"/>
<dbReference type="Proteomes" id="UP000187209">
    <property type="component" value="Unassembled WGS sequence"/>
</dbReference>
<accession>A0A1R2C424</accession>
<evidence type="ECO:0000256" key="5">
    <source>
        <dbReference type="PROSITE-ProRule" id="PRU10141"/>
    </source>
</evidence>
<keyword evidence="6" id="KW-0723">Serine/threonine-protein kinase</keyword>
<evidence type="ECO:0000259" key="8">
    <source>
        <dbReference type="PROSITE" id="PS50011"/>
    </source>
</evidence>
<feature type="compositionally biased region" description="Basic and acidic residues" evidence="7">
    <location>
        <begin position="331"/>
        <end position="343"/>
    </location>
</feature>
<feature type="domain" description="Protein kinase" evidence="8">
    <location>
        <begin position="13"/>
        <end position="280"/>
    </location>
</feature>
<feature type="region of interest" description="Disordered" evidence="7">
    <location>
        <begin position="331"/>
        <end position="352"/>
    </location>
</feature>
<keyword evidence="3 5" id="KW-0067">ATP-binding</keyword>